<evidence type="ECO:0000313" key="2">
    <source>
        <dbReference type="Proteomes" id="UP000424673"/>
    </source>
</evidence>
<protein>
    <submittedName>
        <fullName evidence="1">Uncharacterized protein</fullName>
    </submittedName>
</protein>
<gene>
    <name evidence="1" type="ORF">F7D13_18055</name>
</gene>
<organism evidence="1 2">
    <name type="scientific">Methylocystis rosea</name>
    <dbReference type="NCBI Taxonomy" id="173366"/>
    <lineage>
        <taxon>Bacteria</taxon>
        <taxon>Pseudomonadati</taxon>
        <taxon>Pseudomonadota</taxon>
        <taxon>Alphaproteobacteria</taxon>
        <taxon>Hyphomicrobiales</taxon>
        <taxon>Methylocystaceae</taxon>
        <taxon>Methylocystis</taxon>
    </lineage>
</organism>
<dbReference type="RefSeq" id="WP_154454061.1">
    <property type="nucleotide sequence ID" value="NZ_CP044330.1"/>
</dbReference>
<evidence type="ECO:0000313" key="1">
    <source>
        <dbReference type="EMBL" id="QGM95984.1"/>
    </source>
</evidence>
<name>A0ABX6ENJ2_9HYPH</name>
<dbReference type="Proteomes" id="UP000424673">
    <property type="component" value="Plasmid unnamed2"/>
</dbReference>
<geneLocation type="plasmid" evidence="1 2">
    <name>unnamed2</name>
</geneLocation>
<keyword evidence="1" id="KW-0614">Plasmid</keyword>
<proteinExistence type="predicted"/>
<dbReference type="EMBL" id="CP044330">
    <property type="protein sequence ID" value="QGM95984.1"/>
    <property type="molecule type" value="Genomic_DNA"/>
</dbReference>
<keyword evidence="2" id="KW-1185">Reference proteome</keyword>
<reference evidence="1 2" key="1">
    <citation type="journal article" date="2021" name="AMB Express">
        <title>Isolation and characterisation of Methylocystis spp. for poly-3-hydroxybutyrate production using waste methane feedstocks.</title>
        <authorList>
            <person name="Rumah B.L."/>
            <person name="Stead C.E."/>
            <person name="Claxton Stevens B.H."/>
            <person name="Minton N.P."/>
            <person name="Grosse-Honebrink A."/>
            <person name="Zhang Y."/>
        </authorList>
    </citation>
    <scope>NUCLEOTIDE SEQUENCE [LARGE SCALE GENOMIC DNA]</scope>
    <source>
        <strain evidence="1 2">BRCS1</strain>
    </source>
</reference>
<sequence length="137" mass="15374">MGWLYMQSLGGHAGPREYLDAQFTFENAEGRSKILRSTLLGDTYYAAVEQQRRNGGESAVFAFVCLTDYNPRDAEGFVFGYKDMTEHMGPCESDCPEDILDLLTPTDRPYAIAWRARCRANAAARRSQATQKSAWSS</sequence>
<accession>A0ABX6ENJ2</accession>